<evidence type="ECO:0000256" key="12">
    <source>
        <dbReference type="ARBA" id="ARBA00030514"/>
    </source>
</evidence>
<accession>A0A1M6RGI7</accession>
<evidence type="ECO:0000256" key="10">
    <source>
        <dbReference type="ARBA" id="ARBA00023004"/>
    </source>
</evidence>
<keyword evidence="17" id="KW-0670">Pyruvate</keyword>
<keyword evidence="6 14" id="KW-0004">4Fe-4S</keyword>
<dbReference type="PANTHER" id="PTHR43710:SF5">
    <property type="entry name" value="INDOLEPYRUVATE FERREDOXIN OXIDOREDUCTASE ALPHA SUBUNIT"/>
    <property type="match status" value="1"/>
</dbReference>
<dbReference type="EC" id="1.2.7.8" evidence="3 14"/>
<feature type="binding site" evidence="15">
    <location>
        <position position="578"/>
    </location>
    <ligand>
        <name>[4Fe-4S] cluster</name>
        <dbReference type="ChEBI" id="CHEBI:49883"/>
        <label>2</label>
    </ligand>
</feature>
<evidence type="ECO:0000256" key="8">
    <source>
        <dbReference type="ARBA" id="ARBA00022982"/>
    </source>
</evidence>
<dbReference type="NCBIfam" id="TIGR03336">
    <property type="entry name" value="IOR_alpha"/>
    <property type="match status" value="1"/>
</dbReference>
<dbReference type="PIRSF" id="PIRSF006439">
    <property type="entry name" value="Indolepyruvate_ferr_oxidored"/>
    <property type="match status" value="1"/>
</dbReference>
<feature type="domain" description="4Fe-4S ferredoxin-type" evidence="16">
    <location>
        <begin position="533"/>
        <end position="561"/>
    </location>
</feature>
<dbReference type="SUPFAM" id="SSF52518">
    <property type="entry name" value="Thiamin diphosphate-binding fold (THDP-binding)"/>
    <property type="match status" value="2"/>
</dbReference>
<evidence type="ECO:0000256" key="15">
    <source>
        <dbReference type="PIRSR" id="PIRSR006439-50"/>
    </source>
</evidence>
<evidence type="ECO:0000256" key="5">
    <source>
        <dbReference type="ARBA" id="ARBA00022448"/>
    </source>
</evidence>
<dbReference type="InterPro" id="IPR002880">
    <property type="entry name" value="Pyrv_Fd/Flavodoxin_OxRdtase_N"/>
</dbReference>
<dbReference type="GO" id="GO:0043805">
    <property type="term" value="F:indolepyruvate ferredoxin oxidoreductase activity"/>
    <property type="evidence" value="ECO:0007669"/>
    <property type="project" value="UniProtKB-UniRule"/>
</dbReference>
<evidence type="ECO:0000259" key="16">
    <source>
        <dbReference type="PROSITE" id="PS51379"/>
    </source>
</evidence>
<dbReference type="EMBL" id="FRAG01000046">
    <property type="protein sequence ID" value="SHK31477.1"/>
    <property type="molecule type" value="Genomic_DNA"/>
</dbReference>
<evidence type="ECO:0000256" key="2">
    <source>
        <dbReference type="ARBA" id="ARBA00011238"/>
    </source>
</evidence>
<dbReference type="Gene3D" id="3.30.70.20">
    <property type="match status" value="1"/>
</dbReference>
<reference evidence="17 18" key="1">
    <citation type="submission" date="2016-11" db="EMBL/GenBank/DDBJ databases">
        <authorList>
            <person name="Jaros S."/>
            <person name="Januszkiewicz K."/>
            <person name="Wedrychowicz H."/>
        </authorList>
    </citation>
    <scope>NUCLEOTIDE SEQUENCE [LARGE SCALE GENOMIC DNA]</scope>
    <source>
        <strain evidence="17 18">DSM 15212</strain>
    </source>
</reference>
<evidence type="ECO:0000256" key="7">
    <source>
        <dbReference type="ARBA" id="ARBA00022723"/>
    </source>
</evidence>
<evidence type="ECO:0000256" key="3">
    <source>
        <dbReference type="ARBA" id="ARBA00012812"/>
    </source>
</evidence>
<evidence type="ECO:0000313" key="18">
    <source>
        <dbReference type="Proteomes" id="UP000184465"/>
    </source>
</evidence>
<evidence type="ECO:0000256" key="1">
    <source>
        <dbReference type="ARBA" id="ARBA00002995"/>
    </source>
</evidence>
<dbReference type="STRING" id="1121301.SAMN02745912_02952"/>
<feature type="binding site" evidence="15">
    <location>
        <position position="553"/>
    </location>
    <ligand>
        <name>[4Fe-4S] cluster</name>
        <dbReference type="ChEBI" id="CHEBI:49883"/>
        <label>2</label>
    </ligand>
</feature>
<keyword evidence="9 14" id="KW-0560">Oxidoreductase</keyword>
<comment type="catalytic activity">
    <reaction evidence="13 14">
        <text>indole-3-pyruvate + 2 oxidized [2Fe-2S]-[ferredoxin] + CoA = (indol-3-yl)acetyl-CoA + 2 reduced [2Fe-2S]-[ferredoxin] + CO2 + H(+)</text>
        <dbReference type="Rhea" id="RHEA:12645"/>
        <dbReference type="Rhea" id="RHEA-COMP:10000"/>
        <dbReference type="Rhea" id="RHEA-COMP:10001"/>
        <dbReference type="ChEBI" id="CHEBI:15378"/>
        <dbReference type="ChEBI" id="CHEBI:16526"/>
        <dbReference type="ChEBI" id="CHEBI:17640"/>
        <dbReference type="ChEBI" id="CHEBI:33737"/>
        <dbReference type="ChEBI" id="CHEBI:33738"/>
        <dbReference type="ChEBI" id="CHEBI:57271"/>
        <dbReference type="ChEBI" id="CHEBI:57287"/>
        <dbReference type="EC" id="1.2.7.8"/>
    </reaction>
</comment>
<sequence>MRRLLTGNEAVARGAYEAGITYAAAYPGTPSTEILENIAPYRKEIIAEWAPNEKVALESAIGASIAGARALAAMKHVGVNVAADPLFTFGYTGVNGGIVLITADDPGMHSSQNEQDNRYYAKFAKVAMLEPSNSQESKDMIKAAIEISEKYDTLVLFRMTTRICHSKTLVELGEREEIDKKSYVKNLQKYDAVPSVSRKLHVQLEKKLEKLEEFSNETEINYFEWNDKKIGIIASGIAYQYAKEVFGDKASYLKLGFTYPLPMKKIKEFADEVETLYVIEELEPFIEEQIKAAGIDCIGKEKVPRTGELNPDIIAKALLNEERPIIEYDKSIVADRPPTLCAGCPHRGFFYELAKRKNVMITGDIGCYGLGGMDPLNAKDTCICMGASISMGHGAQKVFNKFNEDMRVIAVIGDSTFFHTGINSLLDVVYNRSNTITCILDNRITGMTGHQENPGTGFTLQGMPTKIVDIPALVKAIGVEHIKVVNPLNLSEMKEAFDWALSLDEPSVIITRWPCVLKKHSQLDREEFGDYMGLCEVDEEKCIGCRICIKTGCPALQFNKEIKKVKIYKTQCIGCEVCLQVCPVKAISKVGE</sequence>
<name>A0A1M6RGI7_PARC5</name>
<evidence type="ECO:0000256" key="13">
    <source>
        <dbReference type="ARBA" id="ARBA00048332"/>
    </source>
</evidence>
<dbReference type="Pfam" id="PF13237">
    <property type="entry name" value="Fer4_10"/>
    <property type="match status" value="1"/>
</dbReference>
<protein>
    <recommendedName>
        <fullName evidence="4 14">Indolepyruvate oxidoreductase subunit IorA</fullName>
        <shortName evidence="14">IOR</shortName>
        <ecNumber evidence="3 14">1.2.7.8</ecNumber>
    </recommendedName>
    <alternativeName>
        <fullName evidence="12 14">Indolepyruvate ferredoxin oxidoreductase subunit alpha</fullName>
    </alternativeName>
</protein>
<dbReference type="Pfam" id="PF01855">
    <property type="entry name" value="POR_N"/>
    <property type="match status" value="1"/>
</dbReference>
<dbReference type="Gene3D" id="3.40.50.970">
    <property type="match status" value="2"/>
</dbReference>
<keyword evidence="11 14" id="KW-0411">Iron-sulfur</keyword>
<feature type="binding site" evidence="15">
    <location>
        <position position="582"/>
    </location>
    <ligand>
        <name>[4Fe-4S] cluster</name>
        <dbReference type="ChEBI" id="CHEBI:49883"/>
        <label>1</label>
    </ligand>
</feature>
<dbReference type="GO" id="GO:0030976">
    <property type="term" value="F:thiamine pyrophosphate binding"/>
    <property type="evidence" value="ECO:0007669"/>
    <property type="project" value="InterPro"/>
</dbReference>
<evidence type="ECO:0000256" key="14">
    <source>
        <dbReference type="PIRNR" id="PIRNR006439"/>
    </source>
</evidence>
<comment type="function">
    <text evidence="1 14">Catalyzes the ferredoxin-dependent oxidative decarboxylation of arylpyruvates.</text>
</comment>
<keyword evidence="18" id="KW-1185">Reference proteome</keyword>
<dbReference type="InterPro" id="IPR045025">
    <property type="entry name" value="HACL1-like"/>
</dbReference>
<keyword evidence="8 14" id="KW-0249">Electron transport</keyword>
<comment type="cofactor">
    <cofactor evidence="14 15">
        <name>[4Fe-4S] cluster</name>
        <dbReference type="ChEBI" id="CHEBI:49883"/>
    </cofactor>
    <text evidence="14 15">Binds 2 [4Fe-4S] clusters. In this family the first cluster has a non-standard and varying [4Fe-4S] binding motif CX(2)CX(2)CX(4-5)CP.</text>
</comment>
<keyword evidence="7 14" id="KW-0479">Metal-binding</keyword>
<dbReference type="Proteomes" id="UP000184465">
    <property type="component" value="Unassembled WGS sequence"/>
</dbReference>
<dbReference type="PANTHER" id="PTHR43710">
    <property type="entry name" value="2-HYDROXYACYL-COA LYASE"/>
    <property type="match status" value="1"/>
</dbReference>
<dbReference type="InterPro" id="IPR017896">
    <property type="entry name" value="4Fe4S_Fe-S-bd"/>
</dbReference>
<feature type="binding site" evidence="15">
    <location>
        <position position="542"/>
    </location>
    <ligand>
        <name>[4Fe-4S] cluster</name>
        <dbReference type="ChEBI" id="CHEBI:49883"/>
        <label>1</label>
    </ligand>
</feature>
<comment type="subunit">
    <text evidence="2">Heterodimer of the IorA and IorB subunits.</text>
</comment>
<dbReference type="AlphaFoldDB" id="A0A1M6RGI7"/>
<feature type="domain" description="4Fe-4S ferredoxin-type" evidence="16">
    <location>
        <begin position="563"/>
        <end position="592"/>
    </location>
</feature>
<feature type="binding site" evidence="15">
    <location>
        <position position="548"/>
    </location>
    <ligand>
        <name>[4Fe-4S] cluster</name>
        <dbReference type="ChEBI" id="CHEBI:49883"/>
        <label>1</label>
    </ligand>
</feature>
<dbReference type="InterPro" id="IPR017721">
    <property type="entry name" value="IorA"/>
</dbReference>
<gene>
    <name evidence="17" type="ORF">SAMN02745912_02952</name>
</gene>
<feature type="binding site" evidence="15">
    <location>
        <position position="575"/>
    </location>
    <ligand>
        <name>[4Fe-4S] cluster</name>
        <dbReference type="ChEBI" id="CHEBI:49883"/>
        <label>2</label>
    </ligand>
</feature>
<dbReference type="Pfam" id="PF02775">
    <property type="entry name" value="TPP_enzyme_C"/>
    <property type="match status" value="1"/>
</dbReference>
<dbReference type="InterPro" id="IPR011766">
    <property type="entry name" value="TPP_enzyme_TPP-bd"/>
</dbReference>
<keyword evidence="5 14" id="KW-0813">Transport</keyword>
<dbReference type="RefSeq" id="WP_073151726.1">
    <property type="nucleotide sequence ID" value="NZ_FRAG01000046.1"/>
</dbReference>
<evidence type="ECO:0000256" key="4">
    <source>
        <dbReference type="ARBA" id="ARBA00017710"/>
    </source>
</evidence>
<dbReference type="CDD" id="cd02008">
    <property type="entry name" value="TPP_IOR_alpha"/>
    <property type="match status" value="1"/>
</dbReference>
<dbReference type="OrthoDB" id="9804603at2"/>
<keyword evidence="10 14" id="KW-0408">Iron</keyword>
<dbReference type="SUPFAM" id="SSF52922">
    <property type="entry name" value="TK C-terminal domain-like"/>
    <property type="match status" value="1"/>
</dbReference>
<feature type="binding site" evidence="15">
    <location>
        <position position="572"/>
    </location>
    <ligand>
        <name>[4Fe-4S] cluster</name>
        <dbReference type="ChEBI" id="CHEBI:49883"/>
        <label>2</label>
    </ligand>
</feature>
<evidence type="ECO:0000313" key="17">
    <source>
        <dbReference type="EMBL" id="SHK31477.1"/>
    </source>
</evidence>
<evidence type="ECO:0000256" key="9">
    <source>
        <dbReference type="ARBA" id="ARBA00023002"/>
    </source>
</evidence>
<proteinExistence type="predicted"/>
<dbReference type="FunFam" id="3.40.50.970:FF:000039">
    <property type="entry name" value="Indolepyruvate oxidoreductase subunit IorA"/>
    <property type="match status" value="1"/>
</dbReference>
<dbReference type="InterPro" id="IPR009014">
    <property type="entry name" value="Transketo_C/PFOR_II"/>
</dbReference>
<feature type="binding site" evidence="15">
    <location>
        <position position="545"/>
    </location>
    <ligand>
        <name>[4Fe-4S] cluster</name>
        <dbReference type="ChEBI" id="CHEBI:49883"/>
        <label>1</label>
    </ligand>
</feature>
<evidence type="ECO:0000256" key="11">
    <source>
        <dbReference type="ARBA" id="ARBA00023014"/>
    </source>
</evidence>
<organism evidence="17 18">
    <name type="scientific">Paramaledivibacter caminithermalis (strain DSM 15212 / CIP 107654 / DViRD3)</name>
    <name type="common">Clostridium caminithermale</name>
    <dbReference type="NCBI Taxonomy" id="1121301"/>
    <lineage>
        <taxon>Bacteria</taxon>
        <taxon>Bacillati</taxon>
        <taxon>Bacillota</taxon>
        <taxon>Clostridia</taxon>
        <taxon>Peptostreptococcales</taxon>
        <taxon>Caminicellaceae</taxon>
        <taxon>Paramaledivibacter</taxon>
    </lineage>
</organism>
<dbReference type="PROSITE" id="PS00198">
    <property type="entry name" value="4FE4S_FER_1"/>
    <property type="match status" value="1"/>
</dbReference>
<dbReference type="GO" id="GO:0046872">
    <property type="term" value="F:metal ion binding"/>
    <property type="evidence" value="ECO:0007669"/>
    <property type="project" value="UniProtKB-UniRule"/>
</dbReference>
<dbReference type="PROSITE" id="PS51379">
    <property type="entry name" value="4FE4S_FER_2"/>
    <property type="match status" value="2"/>
</dbReference>
<dbReference type="InterPro" id="IPR029061">
    <property type="entry name" value="THDP-binding"/>
</dbReference>
<dbReference type="GO" id="GO:0051539">
    <property type="term" value="F:4 iron, 4 sulfur cluster binding"/>
    <property type="evidence" value="ECO:0007669"/>
    <property type="project" value="UniProtKB-UniRule"/>
</dbReference>
<dbReference type="CDD" id="cd07034">
    <property type="entry name" value="TPP_PYR_PFOR_IOR-alpha_like"/>
    <property type="match status" value="1"/>
</dbReference>
<dbReference type="InterPro" id="IPR017900">
    <property type="entry name" value="4Fe4S_Fe_S_CS"/>
</dbReference>
<evidence type="ECO:0000256" key="6">
    <source>
        <dbReference type="ARBA" id="ARBA00022485"/>
    </source>
</evidence>